<dbReference type="InterPro" id="IPR036318">
    <property type="entry name" value="FAD-bd_PCMH-like_sf"/>
</dbReference>
<dbReference type="Pfam" id="PF01565">
    <property type="entry name" value="FAD_binding_4"/>
    <property type="match status" value="1"/>
</dbReference>
<dbReference type="GeneID" id="25784564"/>
<feature type="chain" id="PRO_5003524708" description="FAD-binding PCMH-type domain-containing protein" evidence="6">
    <location>
        <begin position="32"/>
        <end position="584"/>
    </location>
</feature>
<dbReference type="HOGENOM" id="CLU_018354_4_4_1"/>
<name>G9NP49_HYPAI</name>
<dbReference type="InterPro" id="IPR016169">
    <property type="entry name" value="FAD-bd_PCMH_sub2"/>
</dbReference>
<keyword evidence="6" id="KW-0732">Signal</keyword>
<protein>
    <recommendedName>
        <fullName evidence="7">FAD-binding PCMH-type domain-containing protein</fullName>
    </recommendedName>
</protein>
<reference evidence="8 9" key="1">
    <citation type="journal article" date="2011" name="Genome Biol.">
        <title>Comparative genome sequence analysis underscores mycoparasitism as the ancestral life style of Trichoderma.</title>
        <authorList>
            <person name="Kubicek C.P."/>
            <person name="Herrera-Estrella A."/>
            <person name="Seidl-Seiboth V."/>
            <person name="Martinez D.A."/>
            <person name="Druzhinina I.S."/>
            <person name="Thon M."/>
            <person name="Zeilinger S."/>
            <person name="Casas-Flores S."/>
            <person name="Horwitz B.A."/>
            <person name="Mukherjee P.K."/>
            <person name="Mukherjee M."/>
            <person name="Kredics L."/>
            <person name="Alcaraz L.D."/>
            <person name="Aerts A."/>
            <person name="Antal Z."/>
            <person name="Atanasova L."/>
            <person name="Cervantes-Badillo M.G."/>
            <person name="Challacombe J."/>
            <person name="Chertkov O."/>
            <person name="McCluskey K."/>
            <person name="Coulpier F."/>
            <person name="Deshpande N."/>
            <person name="von Doehren H."/>
            <person name="Ebbole D.J."/>
            <person name="Esquivel-Naranjo E.U."/>
            <person name="Fekete E."/>
            <person name="Flipphi M."/>
            <person name="Glaser F."/>
            <person name="Gomez-Rodriguez E.Y."/>
            <person name="Gruber S."/>
            <person name="Han C."/>
            <person name="Henrissat B."/>
            <person name="Hermosa R."/>
            <person name="Hernandez-Onate M."/>
            <person name="Karaffa L."/>
            <person name="Kosti I."/>
            <person name="Le Crom S."/>
            <person name="Lindquist E."/>
            <person name="Lucas S."/>
            <person name="Luebeck M."/>
            <person name="Luebeck P.S."/>
            <person name="Margeot A."/>
            <person name="Metz B."/>
            <person name="Misra M."/>
            <person name="Nevalainen H."/>
            <person name="Omann M."/>
            <person name="Packer N."/>
            <person name="Perrone G."/>
            <person name="Uresti-Rivera E.E."/>
            <person name="Salamov A."/>
            <person name="Schmoll M."/>
            <person name="Seiboth B."/>
            <person name="Shapiro H."/>
            <person name="Sukno S."/>
            <person name="Tamayo-Ramos J.A."/>
            <person name="Tisch D."/>
            <person name="Wiest A."/>
            <person name="Wilkinson H.H."/>
            <person name="Zhang M."/>
            <person name="Coutinho P.M."/>
            <person name="Kenerley C.M."/>
            <person name="Monte E."/>
            <person name="Baker S.E."/>
            <person name="Grigoriev I.V."/>
        </authorList>
    </citation>
    <scope>NUCLEOTIDE SEQUENCE [LARGE SCALE GENOMIC DNA]</scope>
    <source>
        <strain evidence="9">ATCC 20476 / IMI 206040</strain>
    </source>
</reference>
<dbReference type="STRING" id="452589.G9NP49"/>
<sequence length="584" mass="63870">MWSFFASARLPLYVFPFFYLAVSSFAPSCKPIPGDKQWPSQEAWDSLNQTISGRLIRPIPPGAVCHQEQPYALFDEDVCEIVRARWTNWDFQTNDLVSTGSNNWSNDTCLPYPEFPCTAAGYPAYVINATSSTDVQAGVLFANKHALRLVVHSTGHDLLGRSNAPHSLSINTHHLKEMKLQDSFVPQGRQQRKHYKAVTLGAGSQMSEVYSALADHNLVIVGGSCETVSLGGYLTGGGYGALTPWLGLAVDQILEVEVVLPNGHVVIANSCQNQDLFWAIRGGGGSTFGVLISATVKTFPSPSFASVSLIATASRPYAQGTSSLVAYILSQFPYFASHNMSGALFGGPSQTTFTKDPVAAFSLGMDLMGTENQTLVRNILKPVEKYIQTHFTEFNVSVSTSISANWMDYYMTHKDNTGAGTDELVTSRLIDAEHLTRHSSLLLKAATALVERNALIIGTLVGGVGLANAERMATSVQPGWKTSILHLIAAKSWPALNQTAYNEVKSDLEQITTQLQALGPETGAYINEASALDPDWRRLYWGNNYERLVQVKRAVDPNDVFWCPLCAGNERFQEVEGRVCRVNK</sequence>
<dbReference type="KEGG" id="tatv:25784564"/>
<dbReference type="OMA" id="KFQSASC"/>
<evidence type="ECO:0000256" key="6">
    <source>
        <dbReference type="SAM" id="SignalP"/>
    </source>
</evidence>
<gene>
    <name evidence="8" type="ORF">TRIATDRAFT_44348</name>
</gene>
<dbReference type="AlphaFoldDB" id="G9NP49"/>
<feature type="domain" description="FAD-binding PCMH-type" evidence="7">
    <location>
        <begin position="119"/>
        <end position="301"/>
    </location>
</feature>
<evidence type="ECO:0000259" key="7">
    <source>
        <dbReference type="PROSITE" id="PS51387"/>
    </source>
</evidence>
<dbReference type="InterPro" id="IPR016166">
    <property type="entry name" value="FAD-bd_PCMH"/>
</dbReference>
<dbReference type="Gene3D" id="3.30.465.10">
    <property type="match status" value="2"/>
</dbReference>
<proteinExistence type="inferred from homology"/>
<dbReference type="InterPro" id="IPR050416">
    <property type="entry name" value="FAD-linked_Oxidoreductase"/>
</dbReference>
<organism evidence="8 9">
    <name type="scientific">Hypocrea atroviridis (strain ATCC 20476 / IMI 206040)</name>
    <name type="common">Trichoderma atroviride</name>
    <dbReference type="NCBI Taxonomy" id="452589"/>
    <lineage>
        <taxon>Eukaryota</taxon>
        <taxon>Fungi</taxon>
        <taxon>Dikarya</taxon>
        <taxon>Ascomycota</taxon>
        <taxon>Pezizomycotina</taxon>
        <taxon>Sordariomycetes</taxon>
        <taxon>Hypocreomycetidae</taxon>
        <taxon>Hypocreales</taxon>
        <taxon>Hypocreaceae</taxon>
        <taxon>Trichoderma</taxon>
    </lineage>
</organism>
<comment type="cofactor">
    <cofactor evidence="1">
        <name>FAD</name>
        <dbReference type="ChEBI" id="CHEBI:57692"/>
    </cofactor>
</comment>
<dbReference type="InterPro" id="IPR006093">
    <property type="entry name" value="Oxy_OxRdtase_FAD_BS"/>
</dbReference>
<keyword evidence="4" id="KW-0274">FAD</keyword>
<dbReference type="PROSITE" id="PS51387">
    <property type="entry name" value="FAD_PCMH"/>
    <property type="match status" value="1"/>
</dbReference>
<dbReference type="PANTHER" id="PTHR42973">
    <property type="entry name" value="BINDING OXIDOREDUCTASE, PUTATIVE (AFU_ORTHOLOGUE AFUA_1G17690)-RELATED"/>
    <property type="match status" value="1"/>
</dbReference>
<dbReference type="PANTHER" id="PTHR42973:SF39">
    <property type="entry name" value="FAD-BINDING PCMH-TYPE DOMAIN-CONTAINING PROTEIN"/>
    <property type="match status" value="1"/>
</dbReference>
<dbReference type="eggNOG" id="ENOG502S43K">
    <property type="taxonomic scope" value="Eukaryota"/>
</dbReference>
<comment type="similarity">
    <text evidence="2">Belongs to the oxygen-dependent FAD-linked oxidoreductase family.</text>
</comment>
<keyword evidence="9" id="KW-1185">Reference proteome</keyword>
<evidence type="ECO:0000313" key="8">
    <source>
        <dbReference type="EMBL" id="EHK47862.1"/>
    </source>
</evidence>
<dbReference type="EMBL" id="ABDG02000020">
    <property type="protein sequence ID" value="EHK47862.1"/>
    <property type="molecule type" value="Genomic_DNA"/>
</dbReference>
<evidence type="ECO:0000256" key="5">
    <source>
        <dbReference type="ARBA" id="ARBA00023002"/>
    </source>
</evidence>
<evidence type="ECO:0000256" key="4">
    <source>
        <dbReference type="ARBA" id="ARBA00022827"/>
    </source>
</evidence>
<evidence type="ECO:0000256" key="1">
    <source>
        <dbReference type="ARBA" id="ARBA00001974"/>
    </source>
</evidence>
<accession>G9NP49</accession>
<comment type="caution">
    <text evidence="8">The sequence shown here is derived from an EMBL/GenBank/DDBJ whole genome shotgun (WGS) entry which is preliminary data.</text>
</comment>
<keyword evidence="3" id="KW-0285">Flavoprotein</keyword>
<keyword evidence="5" id="KW-0560">Oxidoreductase</keyword>
<evidence type="ECO:0000256" key="2">
    <source>
        <dbReference type="ARBA" id="ARBA00005466"/>
    </source>
</evidence>
<dbReference type="Proteomes" id="UP000005426">
    <property type="component" value="Unassembled WGS sequence"/>
</dbReference>
<evidence type="ECO:0000256" key="3">
    <source>
        <dbReference type="ARBA" id="ARBA00022630"/>
    </source>
</evidence>
<dbReference type="InterPro" id="IPR006094">
    <property type="entry name" value="Oxid_FAD_bind_N"/>
</dbReference>
<feature type="signal peptide" evidence="6">
    <location>
        <begin position="1"/>
        <end position="31"/>
    </location>
</feature>
<dbReference type="GO" id="GO:0016491">
    <property type="term" value="F:oxidoreductase activity"/>
    <property type="evidence" value="ECO:0007669"/>
    <property type="project" value="UniProtKB-KW"/>
</dbReference>
<dbReference type="InterPro" id="IPR012951">
    <property type="entry name" value="BBE"/>
</dbReference>
<dbReference type="OrthoDB" id="9983560at2759"/>
<dbReference type="SUPFAM" id="SSF56176">
    <property type="entry name" value="FAD-binding/transporter-associated domain-like"/>
    <property type="match status" value="1"/>
</dbReference>
<dbReference type="GO" id="GO:0071949">
    <property type="term" value="F:FAD binding"/>
    <property type="evidence" value="ECO:0007669"/>
    <property type="project" value="InterPro"/>
</dbReference>
<evidence type="ECO:0000313" key="9">
    <source>
        <dbReference type="Proteomes" id="UP000005426"/>
    </source>
</evidence>
<dbReference type="PROSITE" id="PS00862">
    <property type="entry name" value="OX2_COVAL_FAD"/>
    <property type="match status" value="1"/>
</dbReference>
<dbReference type="Pfam" id="PF08031">
    <property type="entry name" value="BBE"/>
    <property type="match status" value="1"/>
</dbReference>